<protein>
    <submittedName>
        <fullName evidence="4">T9SS C-terminal target domain-containing protein</fullName>
    </submittedName>
</protein>
<evidence type="ECO:0000313" key="4">
    <source>
        <dbReference type="EMBL" id="AXG74333.1"/>
    </source>
</evidence>
<dbReference type="NCBIfam" id="TIGR04183">
    <property type="entry name" value="Por_Secre_tail"/>
    <property type="match status" value="1"/>
</dbReference>
<dbReference type="InterPro" id="IPR026444">
    <property type="entry name" value="Secre_tail"/>
</dbReference>
<dbReference type="InterPro" id="IPR003961">
    <property type="entry name" value="FN3_dom"/>
</dbReference>
<dbReference type="Gene3D" id="2.60.40.10">
    <property type="entry name" value="Immunoglobulins"/>
    <property type="match status" value="1"/>
</dbReference>
<dbReference type="Pfam" id="PF19081">
    <property type="entry name" value="Ig_7"/>
    <property type="match status" value="4"/>
</dbReference>
<dbReference type="EMBL" id="CP031188">
    <property type="protein sequence ID" value="AXG74333.1"/>
    <property type="molecule type" value="Genomic_DNA"/>
</dbReference>
<dbReference type="PROSITE" id="PS50853">
    <property type="entry name" value="FN3"/>
    <property type="match status" value="1"/>
</dbReference>
<keyword evidence="1 2" id="KW-0732">Signal</keyword>
<dbReference type="KEGG" id="fat:DVK85_08860"/>
<feature type="signal peptide" evidence="2">
    <location>
        <begin position="1"/>
        <end position="22"/>
    </location>
</feature>
<organism evidence="4 5">
    <name type="scientific">Flavobacterium arcticum</name>
    <dbReference type="NCBI Taxonomy" id="1784713"/>
    <lineage>
        <taxon>Bacteria</taxon>
        <taxon>Pseudomonadati</taxon>
        <taxon>Bacteroidota</taxon>
        <taxon>Flavobacteriia</taxon>
        <taxon>Flavobacteriales</taxon>
        <taxon>Flavobacteriaceae</taxon>
        <taxon>Flavobacterium</taxon>
    </lineage>
</organism>
<dbReference type="SUPFAM" id="SSF49265">
    <property type="entry name" value="Fibronectin type III"/>
    <property type="match status" value="1"/>
</dbReference>
<evidence type="ECO:0000259" key="3">
    <source>
        <dbReference type="PROSITE" id="PS50853"/>
    </source>
</evidence>
<evidence type="ECO:0000256" key="1">
    <source>
        <dbReference type="ARBA" id="ARBA00022729"/>
    </source>
</evidence>
<dbReference type="CDD" id="cd00063">
    <property type="entry name" value="FN3"/>
    <property type="match status" value="1"/>
</dbReference>
<dbReference type="InterPro" id="IPR044023">
    <property type="entry name" value="Ig_7"/>
</dbReference>
<reference evidence="4 5" key="1">
    <citation type="submission" date="2018-07" db="EMBL/GenBank/DDBJ databases">
        <title>Complete genome sequence of Flavobacterium arcticum type strain SM1502T.</title>
        <authorList>
            <person name="Li Y."/>
            <person name="Li D.-D."/>
        </authorList>
    </citation>
    <scope>NUCLEOTIDE SEQUENCE [LARGE SCALE GENOMIC DNA]</scope>
    <source>
        <strain evidence="4 5">SM1502</strain>
    </source>
</reference>
<dbReference type="Proteomes" id="UP000253951">
    <property type="component" value="Chromosome"/>
</dbReference>
<keyword evidence="5" id="KW-1185">Reference proteome</keyword>
<gene>
    <name evidence="4" type="ORF">DVK85_08860</name>
</gene>
<dbReference type="InterPro" id="IPR013783">
    <property type="entry name" value="Ig-like_fold"/>
</dbReference>
<sequence length="1717" mass="180539">MKKFTLLIALLLFAVTGTYAQASIYTFAQSNETYVPITGGTVITSSTDGSPDLDSYASTEQTLPVAFEFSETTYNSFYVTSNGQLALGTSSPSSSNYRVLSSSTGGNVFLAPLSADLEEGASGLAEIRYEMVGDEIVIQWSNFRRYAKVETFNFQVRLNVVSNEIKFVYDGTPPYDASTSYQPQVGIKSAVGAYSAATVAAGVSWDNPTVITTGITSFSTAVINDNDGFTSGLAYTWTPPLPCTGTPVSGTVAGDLMRYICSGNTPSVINVTGATVAIPGIVYQWEQSLNGTDWADVTDGSGATTTSFTPATFDGTTKQYRLKVTCTNSTEVAYTDAVTIDNQIAPTTQASAVTVDSEELFSTSFTMDWTNGNGDRRMVVISDAAIVDPVDEVGVSAITANNIYAGTGQQIIYDGLSTSATVYGLACNTSYFVKVYDYNRCGTTDSYSIYYNVTEDTNVATVTTNDVTTAALPVLNNFTGYTGTNLITAVPGWYEANVPTGSGDVPLSSYPGSITSTWRNSSVFGATTAAINLYFDNRNEWVISPKMEITADSRLIFDAAITNFASLTEDLDGMQGTDDAVNVLVSIDGCGAEWTSIYTFNAANTTELTNELTEYRFLLTDYIGQTIQVAFQATDGTDNDLPDYDFHIGNIVIEEVPACEVPTVMATTNITKNSATIVWEAPELSTPTGYEYVVSDTNTAPVAAGTATTDLTANVTALMPSTEYFVFVRTNCGSAFSDWTIAGTFTTMCDYPEILTTTPVTICGQGEANLMATADGGTINWYANATGGLPIATGGSFTSEEITETTTYYVSAQSDGGSPIGGGLLAPEASWTGTSLTNWGIVFTALDNVTLNSVDVYSTSAGTLDVKIVNASNTELYATGDITVAAGGTTTPTTIPLNFDVTSGEVYKILVKSYTGVSLIRGSSNLDFPYNNGNINVTSSEWGGTTTSNYYYFYNIQSTAACASPRMPVVATVTDAPEITVADAIELCPGESSEISVTSDNADYTYNWMPGNLDGATHTVTPSETTTYTVTATDAVSGCVTTGTVTVTVNPLPSPVVITPSPATFCAGSVQALEVTGGVLGGDATIGDGTDVTGTTEEFTAFCNRRNTHKSQTIYTAADLIDAGLGAGTIESIAYNVSSIGSAATNDNYTVKIGTTTLDVFSDDSYLDESSFITVFAPSTYTHEIGVNTLTFTTPFEWDGVSNIVISISQSGADSLYNAQTTYTDLDANTAIFNYNDLAATTGTVTTKRFNVTFTITGSTEITWSPITNLYTDADATVAYTEDTDATIVYFKSDVATTETYTVTSTSEAGCSVSSTVDVSVNVVAAPTVDNTDVTLCNGSTVADLIATGDNIQWYADATEGTALANDAVLADGMYYASQTVDGCESITRTAVTVTVDVVAAPTVDNTDVAICNAGTVADLMATGDNIQWYADATAGTALANDAALADGVYYASQTVDGCESVTRTAVTVTVNVVAAPTVDNTDIAICNTGTVADLMATGDNIQWYAEATEGVALANDATLADGMYYASQTVDGCESTTRTAVTVTINVTAAPTGEASQTITADVAADATIEDIEVTVEDDAAVMWYASEADALAGENALIAGTMLTDGTTYYATQTIDGCESNTVLAVTVGVVLGRDDFNINTFSYYPNPVKDVFNLSYDKEITSVAVFNLLGQQVMANTPNATEVRLDMSILSDGTYIVSVTAGNTVKTIKVVKKQ</sequence>
<name>A0A345HCM3_9FLAO</name>
<evidence type="ECO:0000256" key="2">
    <source>
        <dbReference type="SAM" id="SignalP"/>
    </source>
</evidence>
<accession>A0A345HCM3</accession>
<dbReference type="Pfam" id="PF18962">
    <property type="entry name" value="Por_Secre_tail"/>
    <property type="match status" value="1"/>
</dbReference>
<dbReference type="OrthoDB" id="1447704at2"/>
<dbReference type="InterPro" id="IPR036116">
    <property type="entry name" value="FN3_sf"/>
</dbReference>
<proteinExistence type="predicted"/>
<feature type="domain" description="Fibronectin type-III" evidence="3">
    <location>
        <begin position="661"/>
        <end position="750"/>
    </location>
</feature>
<feature type="chain" id="PRO_5016872260" evidence="2">
    <location>
        <begin position="23"/>
        <end position="1717"/>
    </location>
</feature>
<evidence type="ECO:0000313" key="5">
    <source>
        <dbReference type="Proteomes" id="UP000253951"/>
    </source>
</evidence>
<dbReference type="RefSeq" id="WP_114678091.1">
    <property type="nucleotide sequence ID" value="NZ_CP031188.1"/>
</dbReference>